<dbReference type="Proteomes" id="UP000183567">
    <property type="component" value="Unassembled WGS sequence"/>
</dbReference>
<protein>
    <submittedName>
        <fullName evidence="1">Uncharacterized protein</fullName>
    </submittedName>
</protein>
<dbReference type="OrthoDB" id="3224367at2759"/>
<proteinExistence type="predicted"/>
<evidence type="ECO:0000313" key="2">
    <source>
        <dbReference type="Proteomes" id="UP000183567"/>
    </source>
</evidence>
<comment type="caution">
    <text evidence="1">The sequence shown here is derived from an EMBL/GenBank/DDBJ whole genome shotgun (WGS) entry which is preliminary data.</text>
</comment>
<accession>A0A1J8QLC8</accession>
<organism evidence="1 2">
    <name type="scientific">Rhizopogon vesiculosus</name>
    <dbReference type="NCBI Taxonomy" id="180088"/>
    <lineage>
        <taxon>Eukaryota</taxon>
        <taxon>Fungi</taxon>
        <taxon>Dikarya</taxon>
        <taxon>Basidiomycota</taxon>
        <taxon>Agaricomycotina</taxon>
        <taxon>Agaricomycetes</taxon>
        <taxon>Agaricomycetidae</taxon>
        <taxon>Boletales</taxon>
        <taxon>Suillineae</taxon>
        <taxon>Rhizopogonaceae</taxon>
        <taxon>Rhizopogon</taxon>
    </lineage>
</organism>
<sequence>MYRNCSVLMARMFPSSDPCLPHYKSLLLQGDYHPSAPIHMCLSVPSGSKALLLSSSRKALIHSLREYNSEWINTKSGTGNTCHSSSKVDIFYPPTPNHLVLLLVALRAHKASELVPVDDKATLDSAPSLLVLHELSAYFLPMNDNKPHTIASYLLLVTHALALANFISSQSQCVYSIDESSVYLMPVRMPMRLTLFDSQLDRLKLPVLRAPILSVFDGEESSNEN</sequence>
<dbReference type="EMBL" id="LVVM01004589">
    <property type="protein sequence ID" value="OJA12564.1"/>
    <property type="molecule type" value="Genomic_DNA"/>
</dbReference>
<keyword evidence="2" id="KW-1185">Reference proteome</keyword>
<name>A0A1J8QLC8_9AGAM</name>
<dbReference type="AlphaFoldDB" id="A0A1J8QLC8"/>
<feature type="non-terminal residue" evidence="1">
    <location>
        <position position="225"/>
    </location>
</feature>
<evidence type="ECO:0000313" key="1">
    <source>
        <dbReference type="EMBL" id="OJA12564.1"/>
    </source>
</evidence>
<dbReference type="STRING" id="180088.A0A1J8QLC8"/>
<gene>
    <name evidence="1" type="ORF">AZE42_13495</name>
</gene>
<reference evidence="1 2" key="1">
    <citation type="submission" date="2016-03" db="EMBL/GenBank/DDBJ databases">
        <title>Comparative genomics of the ectomycorrhizal sister species Rhizopogon vinicolor and Rhizopogon vesiculosus (Basidiomycota: Boletales) reveals a divergence of the mating type B locus.</title>
        <authorList>
            <person name="Mujic A.B."/>
            <person name="Kuo A."/>
            <person name="Tritt A."/>
            <person name="Lipzen A."/>
            <person name="Chen C."/>
            <person name="Johnson J."/>
            <person name="Sharma A."/>
            <person name="Barry K."/>
            <person name="Grigoriev I.V."/>
            <person name="Spatafora J.W."/>
        </authorList>
    </citation>
    <scope>NUCLEOTIDE SEQUENCE [LARGE SCALE GENOMIC DNA]</scope>
    <source>
        <strain evidence="1 2">AM-OR11-056</strain>
    </source>
</reference>